<evidence type="ECO:0000313" key="2">
    <source>
        <dbReference type="Proteomes" id="UP000050761"/>
    </source>
</evidence>
<dbReference type="AlphaFoldDB" id="A0A183FUI3"/>
<dbReference type="EMBL" id="UZAH01027255">
    <property type="protein sequence ID" value="VDO90072.1"/>
    <property type="molecule type" value="Genomic_DNA"/>
</dbReference>
<dbReference type="WBParaSite" id="HPBE_0001185001-mRNA-1">
    <property type="protein sequence ID" value="HPBE_0001185001-mRNA-1"/>
    <property type="gene ID" value="HPBE_0001185001"/>
</dbReference>
<accession>A0A3P8D184</accession>
<sequence>MRRSESDKAHAALEKPPKGWYLRVEADGVTDCSVRLMVLWSAPSQNRRGQAEAPRYLWVSDDDVERQILGPLATGNDYRRRILSTMTTMMKNPDGDQDWIHRTDDSALTSRGATTTTTSTESFYDKVVFICLQEETDVHTMALAMQKSWREHQTLAGKVRTVMLAIRSTRASVNRYQTQLEGDGDLHQLTEAHHLSSEIRSRQVIVSRIREAIERLKQMCVEKRAALVKTAEEYTDKVCASCFSFIQRERDAELSLYTPITVPGVNFEARSDCRAAPVQSAVRFAHHSILKFR</sequence>
<evidence type="ECO:0000313" key="1">
    <source>
        <dbReference type="EMBL" id="VDO90072.1"/>
    </source>
</evidence>
<organism evidence="2 3">
    <name type="scientific">Heligmosomoides polygyrus</name>
    <name type="common">Parasitic roundworm</name>
    <dbReference type="NCBI Taxonomy" id="6339"/>
    <lineage>
        <taxon>Eukaryota</taxon>
        <taxon>Metazoa</taxon>
        <taxon>Ecdysozoa</taxon>
        <taxon>Nematoda</taxon>
        <taxon>Chromadorea</taxon>
        <taxon>Rhabditida</taxon>
        <taxon>Rhabditina</taxon>
        <taxon>Rhabditomorpha</taxon>
        <taxon>Strongyloidea</taxon>
        <taxon>Heligmosomidae</taxon>
        <taxon>Heligmosomoides</taxon>
    </lineage>
</organism>
<reference evidence="1 2" key="1">
    <citation type="submission" date="2018-11" db="EMBL/GenBank/DDBJ databases">
        <authorList>
            <consortium name="Pathogen Informatics"/>
        </authorList>
    </citation>
    <scope>NUCLEOTIDE SEQUENCE [LARGE SCALE GENOMIC DNA]</scope>
</reference>
<name>A0A183FUI3_HELPZ</name>
<keyword evidence="2" id="KW-1185">Reference proteome</keyword>
<dbReference type="Proteomes" id="UP000050761">
    <property type="component" value="Unassembled WGS sequence"/>
</dbReference>
<evidence type="ECO:0000313" key="3">
    <source>
        <dbReference type="WBParaSite" id="HPBE_0001185001-mRNA-1"/>
    </source>
</evidence>
<gene>
    <name evidence="1" type="ORF">HPBE_LOCUS11851</name>
</gene>
<protein>
    <submittedName>
        <fullName evidence="3">HET domain-containing protein</fullName>
    </submittedName>
</protein>
<dbReference type="OrthoDB" id="72772at2759"/>
<proteinExistence type="predicted"/>
<reference evidence="3" key="2">
    <citation type="submission" date="2019-09" db="UniProtKB">
        <authorList>
            <consortium name="WormBaseParasite"/>
        </authorList>
    </citation>
    <scope>IDENTIFICATION</scope>
</reference>
<accession>A0A183FUI3</accession>